<evidence type="ECO:0000256" key="4">
    <source>
        <dbReference type="ARBA" id="ARBA00023163"/>
    </source>
</evidence>
<dbReference type="Pfam" id="PF04542">
    <property type="entry name" value="Sigma70_r2"/>
    <property type="match status" value="1"/>
</dbReference>
<sequence>MQNVWDDINLAFRQGDKSAFDALYNQLSDQLITYCKNFVGFEDAQDIAAETFYKLWRTKETWGSISNVKSFLYVSAKNSCLNLLKHQKVKAVNHKNIAALIANEQKAVLLSEIESELISQILVEIESLPANCKAVFKMSYLDGYETNEIAERLNLTTRTVFNLRSIALKAIKTAIFKRGLPINMLALMVEIANRL</sequence>
<evidence type="ECO:0000256" key="2">
    <source>
        <dbReference type="ARBA" id="ARBA00023015"/>
    </source>
</evidence>
<evidence type="ECO:0000259" key="5">
    <source>
        <dbReference type="Pfam" id="PF04542"/>
    </source>
</evidence>
<dbReference type="SUPFAM" id="SSF88946">
    <property type="entry name" value="Sigma2 domain of RNA polymerase sigma factors"/>
    <property type="match status" value="1"/>
</dbReference>
<dbReference type="SUPFAM" id="SSF88659">
    <property type="entry name" value="Sigma3 and sigma4 domains of RNA polymerase sigma factors"/>
    <property type="match status" value="1"/>
</dbReference>
<feature type="domain" description="RNA polymerase sigma factor 70 region 4 type 2" evidence="6">
    <location>
        <begin position="120"/>
        <end position="170"/>
    </location>
</feature>
<dbReference type="Pfam" id="PF08281">
    <property type="entry name" value="Sigma70_r4_2"/>
    <property type="match status" value="1"/>
</dbReference>
<dbReference type="Proteomes" id="UP000677244">
    <property type="component" value="Unassembled WGS sequence"/>
</dbReference>
<evidence type="ECO:0000313" key="7">
    <source>
        <dbReference type="EMBL" id="MBO9202812.1"/>
    </source>
</evidence>
<dbReference type="InterPro" id="IPR013249">
    <property type="entry name" value="RNA_pol_sigma70_r4_t2"/>
</dbReference>
<proteinExistence type="inferred from homology"/>
<protein>
    <submittedName>
        <fullName evidence="7">Sigma-70 family RNA polymerase sigma factor</fullName>
    </submittedName>
</protein>
<dbReference type="InterPro" id="IPR007627">
    <property type="entry name" value="RNA_pol_sigma70_r2"/>
</dbReference>
<evidence type="ECO:0000256" key="3">
    <source>
        <dbReference type="ARBA" id="ARBA00023082"/>
    </source>
</evidence>
<feature type="domain" description="RNA polymerase sigma-70 region 2" evidence="5">
    <location>
        <begin position="23"/>
        <end position="88"/>
    </location>
</feature>
<organism evidence="7 8">
    <name type="scientific">Niastella soli</name>
    <dbReference type="NCBI Taxonomy" id="2821487"/>
    <lineage>
        <taxon>Bacteria</taxon>
        <taxon>Pseudomonadati</taxon>
        <taxon>Bacteroidota</taxon>
        <taxon>Chitinophagia</taxon>
        <taxon>Chitinophagales</taxon>
        <taxon>Chitinophagaceae</taxon>
        <taxon>Niastella</taxon>
    </lineage>
</organism>
<dbReference type="EMBL" id="JAGHKO010000005">
    <property type="protein sequence ID" value="MBO9202812.1"/>
    <property type="molecule type" value="Genomic_DNA"/>
</dbReference>
<comment type="caution">
    <text evidence="7">The sequence shown here is derived from an EMBL/GenBank/DDBJ whole genome shotgun (WGS) entry which is preliminary data.</text>
</comment>
<accession>A0ABS3YZ81</accession>
<dbReference type="PANTHER" id="PTHR43133:SF46">
    <property type="entry name" value="RNA POLYMERASE SIGMA-70 FACTOR ECF SUBFAMILY"/>
    <property type="match status" value="1"/>
</dbReference>
<dbReference type="NCBIfam" id="TIGR02937">
    <property type="entry name" value="sigma70-ECF"/>
    <property type="match status" value="1"/>
</dbReference>
<dbReference type="InterPro" id="IPR039425">
    <property type="entry name" value="RNA_pol_sigma-70-like"/>
</dbReference>
<reference evidence="7 8" key="1">
    <citation type="submission" date="2021-03" db="EMBL/GenBank/DDBJ databases">
        <title>Assistant Professor.</title>
        <authorList>
            <person name="Huq M.A."/>
        </authorList>
    </citation>
    <scope>NUCLEOTIDE SEQUENCE [LARGE SCALE GENOMIC DNA]</scope>
    <source>
        <strain evidence="7 8">MAH-29</strain>
    </source>
</reference>
<keyword evidence="3" id="KW-0731">Sigma factor</keyword>
<keyword evidence="2" id="KW-0805">Transcription regulation</keyword>
<dbReference type="PANTHER" id="PTHR43133">
    <property type="entry name" value="RNA POLYMERASE ECF-TYPE SIGMA FACTO"/>
    <property type="match status" value="1"/>
</dbReference>
<evidence type="ECO:0000259" key="6">
    <source>
        <dbReference type="Pfam" id="PF08281"/>
    </source>
</evidence>
<dbReference type="Gene3D" id="1.10.10.10">
    <property type="entry name" value="Winged helix-like DNA-binding domain superfamily/Winged helix DNA-binding domain"/>
    <property type="match status" value="1"/>
</dbReference>
<keyword evidence="8" id="KW-1185">Reference proteome</keyword>
<dbReference type="InterPro" id="IPR014284">
    <property type="entry name" value="RNA_pol_sigma-70_dom"/>
</dbReference>
<name>A0ABS3YZ81_9BACT</name>
<dbReference type="InterPro" id="IPR013325">
    <property type="entry name" value="RNA_pol_sigma_r2"/>
</dbReference>
<dbReference type="Gene3D" id="1.10.1740.10">
    <property type="match status" value="1"/>
</dbReference>
<dbReference type="InterPro" id="IPR036388">
    <property type="entry name" value="WH-like_DNA-bd_sf"/>
</dbReference>
<dbReference type="InterPro" id="IPR013324">
    <property type="entry name" value="RNA_pol_sigma_r3/r4-like"/>
</dbReference>
<evidence type="ECO:0000313" key="8">
    <source>
        <dbReference type="Proteomes" id="UP000677244"/>
    </source>
</evidence>
<evidence type="ECO:0000256" key="1">
    <source>
        <dbReference type="ARBA" id="ARBA00010641"/>
    </source>
</evidence>
<dbReference type="RefSeq" id="WP_209140865.1">
    <property type="nucleotide sequence ID" value="NZ_JAGHKO010000005.1"/>
</dbReference>
<comment type="similarity">
    <text evidence="1">Belongs to the sigma-70 factor family. ECF subfamily.</text>
</comment>
<gene>
    <name evidence="7" type="ORF">J7I42_21160</name>
</gene>
<keyword evidence="4" id="KW-0804">Transcription</keyword>